<dbReference type="EC" id="2.7.-.-" evidence="2"/>
<keyword evidence="2" id="KW-0808">Transferase</keyword>
<dbReference type="Gene3D" id="3.30.200.20">
    <property type="entry name" value="Phosphorylase Kinase, domain 1"/>
    <property type="match status" value="1"/>
</dbReference>
<dbReference type="Pfam" id="PF01636">
    <property type="entry name" value="APH"/>
    <property type="match status" value="1"/>
</dbReference>
<dbReference type="PANTHER" id="PTHR21310:SF42">
    <property type="entry name" value="BIFUNCTIONAL AAC_APH"/>
    <property type="match status" value="1"/>
</dbReference>
<dbReference type="InterPro" id="IPR011009">
    <property type="entry name" value="Kinase-like_dom_sf"/>
</dbReference>
<evidence type="ECO:0000313" key="2">
    <source>
        <dbReference type="EMBL" id="MFD1782249.1"/>
    </source>
</evidence>
<keyword evidence="3" id="KW-1185">Reference proteome</keyword>
<accession>A0ABW4MW87</accession>
<dbReference type="Gene3D" id="3.90.1200.10">
    <property type="match status" value="1"/>
</dbReference>
<evidence type="ECO:0000313" key="3">
    <source>
        <dbReference type="Proteomes" id="UP001597237"/>
    </source>
</evidence>
<comment type="caution">
    <text evidence="2">The sequence shown here is derived from an EMBL/GenBank/DDBJ whole genome shotgun (WGS) entry which is preliminary data.</text>
</comment>
<evidence type="ECO:0000259" key="1">
    <source>
        <dbReference type="Pfam" id="PF01636"/>
    </source>
</evidence>
<reference evidence="3" key="1">
    <citation type="journal article" date="2019" name="Int. J. Syst. Evol. Microbiol.">
        <title>The Global Catalogue of Microorganisms (GCM) 10K type strain sequencing project: providing services to taxonomists for standard genome sequencing and annotation.</title>
        <authorList>
            <consortium name="The Broad Institute Genomics Platform"/>
            <consortium name="The Broad Institute Genome Sequencing Center for Infectious Disease"/>
            <person name="Wu L."/>
            <person name="Ma J."/>
        </authorList>
    </citation>
    <scope>NUCLEOTIDE SEQUENCE [LARGE SCALE GENOMIC DNA]</scope>
    <source>
        <strain evidence="3">DFY28</strain>
    </source>
</reference>
<dbReference type="GO" id="GO:0016740">
    <property type="term" value="F:transferase activity"/>
    <property type="evidence" value="ECO:0007669"/>
    <property type="project" value="UniProtKB-KW"/>
</dbReference>
<dbReference type="Proteomes" id="UP001597237">
    <property type="component" value="Unassembled WGS sequence"/>
</dbReference>
<organism evidence="2 3">
    <name type="scientific">Phenylobacterium terrae</name>
    <dbReference type="NCBI Taxonomy" id="2665495"/>
    <lineage>
        <taxon>Bacteria</taxon>
        <taxon>Pseudomonadati</taxon>
        <taxon>Pseudomonadota</taxon>
        <taxon>Alphaproteobacteria</taxon>
        <taxon>Caulobacterales</taxon>
        <taxon>Caulobacteraceae</taxon>
        <taxon>Phenylobacterium</taxon>
    </lineage>
</organism>
<dbReference type="EMBL" id="JBHUEY010000001">
    <property type="protein sequence ID" value="MFD1782249.1"/>
    <property type="molecule type" value="Genomic_DNA"/>
</dbReference>
<dbReference type="SUPFAM" id="SSF56112">
    <property type="entry name" value="Protein kinase-like (PK-like)"/>
    <property type="match status" value="1"/>
</dbReference>
<dbReference type="CDD" id="cd05155">
    <property type="entry name" value="APH_ChoK_like_1"/>
    <property type="match status" value="1"/>
</dbReference>
<dbReference type="InterPro" id="IPR051678">
    <property type="entry name" value="AGP_Transferase"/>
</dbReference>
<dbReference type="RefSeq" id="WP_377280691.1">
    <property type="nucleotide sequence ID" value="NZ_JBHRSI010000001.1"/>
</dbReference>
<name>A0ABW4MW87_9CAUL</name>
<protein>
    <submittedName>
        <fullName evidence="2">Aminoglycoside phosphotransferase family protein</fullName>
        <ecNumber evidence="2">2.7.-.-</ecNumber>
    </submittedName>
</protein>
<sequence length="294" mass="31952">MKVKIDAAFVGRLVAAQFPQWAHLEVRPVEFGGVNNRSFHLGDDMSVRMPRAWSYAAQVDKEQAWLPRLAPQLPLPIPEPLGLGQPAEGYPWRWSIYRWIDGETAARDRIADLPAFARDLAAFLKALQGLAAAGGPPPGPHNFLRGLSPAVYEAQTQEALADLEGEIDTALAREVWAAALASEWRGPPVWSHGDVAAGNLLVKDGKLSAVIDWGIMSVGDPACDLTIAWTLFDADSRAAFREALPLDPGTWARARGWALWKALILLAGQSGNHPDAANAPQVLQAILDDHREFG</sequence>
<feature type="domain" description="Aminoglycoside phosphotransferase" evidence="1">
    <location>
        <begin position="28"/>
        <end position="257"/>
    </location>
</feature>
<dbReference type="PANTHER" id="PTHR21310">
    <property type="entry name" value="AMINOGLYCOSIDE PHOSPHOTRANSFERASE-RELATED-RELATED"/>
    <property type="match status" value="1"/>
</dbReference>
<gene>
    <name evidence="2" type="ORF">ACFSC0_02500</name>
</gene>
<proteinExistence type="predicted"/>
<dbReference type="InterPro" id="IPR002575">
    <property type="entry name" value="Aminoglycoside_PTrfase"/>
</dbReference>